<dbReference type="InterPro" id="IPR029030">
    <property type="entry name" value="Caspase-like_dom_sf"/>
</dbReference>
<dbReference type="GO" id="GO:0004197">
    <property type="term" value="F:cysteine-type endopeptidase activity"/>
    <property type="evidence" value="ECO:0007669"/>
    <property type="project" value="InterPro"/>
</dbReference>
<dbReference type="EMBL" id="MK500568">
    <property type="protein sequence ID" value="QBK92160.1"/>
    <property type="molecule type" value="Genomic_DNA"/>
</dbReference>
<evidence type="ECO:0000313" key="2">
    <source>
        <dbReference type="EMBL" id="QBK92160.1"/>
    </source>
</evidence>
<proteinExistence type="predicted"/>
<sequence>MKKTALLIGFHYPSSEHYRSLNSAMIDVYLVHNHCESAGFHTKIMGDFCTGSYSKTFNHAIINGYVDVDVLDFCGEKESYITTVHDRSAFKTALQASLVDVGERLLVYFSGHGDPKGKKMILPDNSELSWKKWYRRIVAFVPPTTEICFVLDCCHPPTFDLPYELRENRFRAKKLCEISLAPPLVVAFVSSETKESTDTSDNGSLFTRFLLQRWGMLDRDHHTSIEIASIKTFVDQSIQKMRKKRNTQHMCVYASQPILSFLQPWIWCMERST</sequence>
<reference evidence="2" key="1">
    <citation type="journal article" date="2019" name="MBio">
        <title>Virus Genomes from Deep Sea Sediments Expand the Ocean Megavirome and Support Independent Origins of Viral Gigantism.</title>
        <authorList>
            <person name="Backstrom D."/>
            <person name="Yutin N."/>
            <person name="Jorgensen S.L."/>
            <person name="Dharamshi J."/>
            <person name="Homa F."/>
            <person name="Zaremba-Niedwiedzka K."/>
            <person name="Spang A."/>
            <person name="Wolf Y.I."/>
            <person name="Koonin E.V."/>
            <person name="Ettema T.J."/>
        </authorList>
    </citation>
    <scope>NUCLEOTIDE SEQUENCE</scope>
</reference>
<accession>A0A481ZAG8</accession>
<evidence type="ECO:0000259" key="1">
    <source>
        <dbReference type="Pfam" id="PF00656"/>
    </source>
</evidence>
<protein>
    <submittedName>
        <fullName evidence="2">Caspase</fullName>
    </submittedName>
</protein>
<dbReference type="Pfam" id="PF00656">
    <property type="entry name" value="Peptidase_C14"/>
    <property type="match status" value="1"/>
</dbReference>
<feature type="domain" description="Peptidase C14 caspase" evidence="1">
    <location>
        <begin position="3"/>
        <end position="255"/>
    </location>
</feature>
<organism evidence="2">
    <name type="scientific">Pithovirus LCPAC304</name>
    <dbReference type="NCBI Taxonomy" id="2506594"/>
    <lineage>
        <taxon>Viruses</taxon>
        <taxon>Pithoviruses</taxon>
    </lineage>
</organism>
<name>A0A481ZAG8_9VIRU</name>
<dbReference type="SUPFAM" id="SSF52129">
    <property type="entry name" value="Caspase-like"/>
    <property type="match status" value="1"/>
</dbReference>
<dbReference type="InterPro" id="IPR011600">
    <property type="entry name" value="Pept_C14_caspase"/>
</dbReference>
<dbReference type="Gene3D" id="3.40.50.1460">
    <property type="match status" value="1"/>
</dbReference>
<gene>
    <name evidence="2" type="ORF">LCPAC304_05070</name>
</gene>
<dbReference type="GO" id="GO:0006508">
    <property type="term" value="P:proteolysis"/>
    <property type="evidence" value="ECO:0007669"/>
    <property type="project" value="InterPro"/>
</dbReference>